<evidence type="ECO:0000313" key="1">
    <source>
        <dbReference type="EMBL" id="BAP57098.1"/>
    </source>
</evidence>
<accession>A0A090AG02</accession>
<evidence type="ECO:0000313" key="2">
    <source>
        <dbReference type="Proteomes" id="UP000031623"/>
    </source>
</evidence>
<protein>
    <submittedName>
        <fullName evidence="1">Uncharacterized protein</fullName>
    </submittedName>
</protein>
<name>A0A090AG02_9GAMM</name>
<dbReference type="EMBL" id="AP014633">
    <property type="protein sequence ID" value="BAP57098.1"/>
    <property type="molecule type" value="Genomic_DNA"/>
</dbReference>
<proteinExistence type="predicted"/>
<dbReference type="AlphaFoldDB" id="A0A090AG02"/>
<dbReference type="Proteomes" id="UP000031623">
    <property type="component" value="Chromosome"/>
</dbReference>
<gene>
    <name evidence="1" type="ORF">THII_2801</name>
</gene>
<dbReference type="STRING" id="40754.THII_2801"/>
<dbReference type="KEGG" id="tig:THII_2801"/>
<sequence length="52" mass="5835">MVENSILSLMAVTHFNRLMTVIDFNGLEAEDCMVLELGSRCINQVVVRFSST</sequence>
<organism evidence="1 2">
    <name type="scientific">Thioploca ingrica</name>
    <dbReference type="NCBI Taxonomy" id="40754"/>
    <lineage>
        <taxon>Bacteria</taxon>
        <taxon>Pseudomonadati</taxon>
        <taxon>Pseudomonadota</taxon>
        <taxon>Gammaproteobacteria</taxon>
        <taxon>Thiotrichales</taxon>
        <taxon>Thiotrichaceae</taxon>
        <taxon>Thioploca</taxon>
    </lineage>
</organism>
<reference evidence="1 2" key="1">
    <citation type="journal article" date="2014" name="ISME J.">
        <title>Ecophysiology of Thioploca ingrica as revealed by the complete genome sequence supplemented with proteomic evidence.</title>
        <authorList>
            <person name="Kojima H."/>
            <person name="Ogura Y."/>
            <person name="Yamamoto N."/>
            <person name="Togashi T."/>
            <person name="Mori H."/>
            <person name="Watanabe T."/>
            <person name="Nemoto F."/>
            <person name="Kurokawa K."/>
            <person name="Hayashi T."/>
            <person name="Fukui M."/>
        </authorList>
    </citation>
    <scope>NUCLEOTIDE SEQUENCE [LARGE SCALE GENOMIC DNA]</scope>
</reference>
<dbReference type="HOGENOM" id="CLU_3085787_0_0_6"/>
<keyword evidence="2" id="KW-1185">Reference proteome</keyword>